<protein>
    <submittedName>
        <fullName evidence="1">Uncharacterized protein</fullName>
    </submittedName>
</protein>
<gene>
    <name evidence="1" type="ORF">AUJ44_03460</name>
</gene>
<evidence type="ECO:0000313" key="2">
    <source>
        <dbReference type="Proteomes" id="UP000183206"/>
    </source>
</evidence>
<sequence length="92" mass="10406">MAIYAEVNDNERRITVDYMYPDNLCESQNLFLFKECCAPEKIRGTSATGVVIVAMIEDVLREAEGEIENTQAVRKAIGATTAKMFKRRICQL</sequence>
<dbReference type="EMBL" id="MNVO01000052">
    <property type="protein sequence ID" value="OIO31978.1"/>
    <property type="molecule type" value="Genomic_DNA"/>
</dbReference>
<dbReference type="STRING" id="1805282.AUJ44_03460"/>
<proteinExistence type="predicted"/>
<accession>A0A1J4V479</accession>
<comment type="caution">
    <text evidence="1">The sequence shown here is derived from an EMBL/GenBank/DDBJ whole genome shotgun (WGS) entry which is preliminary data.</text>
</comment>
<name>A0A1J4V479_9BACT</name>
<dbReference type="Proteomes" id="UP000183206">
    <property type="component" value="Unassembled WGS sequence"/>
</dbReference>
<organism evidence="1 2">
    <name type="scientific">Candidatus Nomurabacteria bacterium CG1_02_47_685</name>
    <dbReference type="NCBI Taxonomy" id="1805282"/>
    <lineage>
        <taxon>Bacteria</taxon>
        <taxon>Candidatus Nomuraibacteriota</taxon>
    </lineage>
</organism>
<dbReference type="AlphaFoldDB" id="A0A1J4V479"/>
<reference evidence="1 2" key="1">
    <citation type="journal article" date="2016" name="Environ. Microbiol.">
        <title>Genomic resolution of a cold subsurface aquifer community provides metabolic insights for novel microbes adapted to high CO concentrations.</title>
        <authorList>
            <person name="Probst A.J."/>
            <person name="Castelle C.J."/>
            <person name="Singh A."/>
            <person name="Brown C.T."/>
            <person name="Anantharaman K."/>
            <person name="Sharon I."/>
            <person name="Hug L.A."/>
            <person name="Burstein D."/>
            <person name="Emerson J.B."/>
            <person name="Thomas B.C."/>
            <person name="Banfield J.F."/>
        </authorList>
    </citation>
    <scope>NUCLEOTIDE SEQUENCE [LARGE SCALE GENOMIC DNA]</scope>
    <source>
        <strain evidence="1">CG1_02_47_685</strain>
    </source>
</reference>
<evidence type="ECO:0000313" key="1">
    <source>
        <dbReference type="EMBL" id="OIO31978.1"/>
    </source>
</evidence>